<name>A0A0K2V4Z6_LEPSM</name>
<feature type="compositionally biased region" description="Basic and acidic residues" evidence="1">
    <location>
        <begin position="27"/>
        <end position="37"/>
    </location>
</feature>
<reference evidence="2" key="1">
    <citation type="submission" date="2014-05" db="EMBL/GenBank/DDBJ databases">
        <authorList>
            <person name="Chronopoulou M."/>
        </authorList>
    </citation>
    <scope>NUCLEOTIDE SEQUENCE</scope>
    <source>
        <tissue evidence="2">Whole organism</tissue>
    </source>
</reference>
<accession>A0A0K2V4Z6</accession>
<feature type="region of interest" description="Disordered" evidence="1">
    <location>
        <begin position="1"/>
        <end position="79"/>
    </location>
</feature>
<dbReference type="AlphaFoldDB" id="A0A0K2V4Z6"/>
<protein>
    <submittedName>
        <fullName evidence="2">Uncharacterized protein</fullName>
    </submittedName>
</protein>
<dbReference type="EMBL" id="HACA01028203">
    <property type="protein sequence ID" value="CDW45564.1"/>
    <property type="molecule type" value="Transcribed_RNA"/>
</dbReference>
<feature type="compositionally biased region" description="Basic and acidic residues" evidence="1">
    <location>
        <begin position="1"/>
        <end position="13"/>
    </location>
</feature>
<evidence type="ECO:0000313" key="2">
    <source>
        <dbReference type="EMBL" id="CDW45564.1"/>
    </source>
</evidence>
<organism evidence="2">
    <name type="scientific">Lepeophtheirus salmonis</name>
    <name type="common">Salmon louse</name>
    <name type="synonym">Caligus salmonis</name>
    <dbReference type="NCBI Taxonomy" id="72036"/>
    <lineage>
        <taxon>Eukaryota</taxon>
        <taxon>Metazoa</taxon>
        <taxon>Ecdysozoa</taxon>
        <taxon>Arthropoda</taxon>
        <taxon>Crustacea</taxon>
        <taxon>Multicrustacea</taxon>
        <taxon>Hexanauplia</taxon>
        <taxon>Copepoda</taxon>
        <taxon>Siphonostomatoida</taxon>
        <taxon>Caligidae</taxon>
        <taxon>Lepeophtheirus</taxon>
    </lineage>
</organism>
<sequence>MEKVSICRRESHPSMETGRTNGMGSEEGSRSFRDPEMRSPPPDIVVRFTSSTQNSLSRRMESNSGKSPGATKVRTTSDSSDCISWAKLMGVESLVGGDETT</sequence>
<proteinExistence type="predicted"/>
<evidence type="ECO:0000256" key="1">
    <source>
        <dbReference type="SAM" id="MobiDB-lite"/>
    </source>
</evidence>
<feature type="compositionally biased region" description="Polar residues" evidence="1">
    <location>
        <begin position="48"/>
        <end position="66"/>
    </location>
</feature>